<dbReference type="RefSeq" id="WP_089088065.1">
    <property type="nucleotide sequence ID" value="NZ_BCMH01000003.1"/>
</dbReference>
<evidence type="ECO:0000313" key="3">
    <source>
        <dbReference type="Proteomes" id="UP000198430"/>
    </source>
</evidence>
<dbReference type="Proteomes" id="UP000198430">
    <property type="component" value="Unassembled WGS sequence"/>
</dbReference>
<dbReference type="PANTHER" id="PTHR43630:SF2">
    <property type="entry name" value="GLYCOSYLTRANSFERASE"/>
    <property type="match status" value="1"/>
</dbReference>
<comment type="caution">
    <text evidence="2">The sequence shown here is derived from an EMBL/GenBank/DDBJ whole genome shotgun (WGS) entry which is preliminary data.</text>
</comment>
<sequence length="245" mass="28032">MIKLTLIVPTYNLSHYFNETLQTIANQTEDFELWLVDDHSTDGTAEKAAEFVKGIPMFHVEQFDHHHGVSAARNFGIDHATGDAVAFVDGDDRLHPDFAKTIITGFQKETPAVTVGYQWWHTPMEQQDHYETFSQQMMFRQASQRGSEIGGYVWNKAFSLPAIRQQQLRFDESLTIAEDYLFTTTYIAHNPGIYLYDPAIRYTKINRPNSTLRSRSAAERRVEDQVFDRIYRMGAQLAKVTGGAS</sequence>
<dbReference type="Pfam" id="PF00535">
    <property type="entry name" value="Glycos_transf_2"/>
    <property type="match status" value="1"/>
</dbReference>
<proteinExistence type="predicted"/>
<dbReference type="InterPro" id="IPR029044">
    <property type="entry name" value="Nucleotide-diphossugar_trans"/>
</dbReference>
<evidence type="ECO:0000259" key="1">
    <source>
        <dbReference type="Pfam" id="PF00535"/>
    </source>
</evidence>
<dbReference type="SUPFAM" id="SSF53448">
    <property type="entry name" value="Nucleotide-diphospho-sugar transferases"/>
    <property type="match status" value="1"/>
</dbReference>
<protein>
    <submittedName>
        <fullName evidence="2">Glycosyltransferase</fullName>
    </submittedName>
</protein>
<feature type="domain" description="Glycosyltransferase 2-like" evidence="1">
    <location>
        <begin position="6"/>
        <end position="142"/>
    </location>
</feature>
<accession>A0A1Z5IMU7</accession>
<dbReference type="CDD" id="cd00761">
    <property type="entry name" value="Glyco_tranf_GTA_type"/>
    <property type="match status" value="1"/>
</dbReference>
<organism evidence="2 3">
    <name type="scientific">Secundilactobacillus pentosiphilus</name>
    <dbReference type="NCBI Taxonomy" id="1714682"/>
    <lineage>
        <taxon>Bacteria</taxon>
        <taxon>Bacillati</taxon>
        <taxon>Bacillota</taxon>
        <taxon>Bacilli</taxon>
        <taxon>Lactobacillales</taxon>
        <taxon>Lactobacillaceae</taxon>
        <taxon>Secundilactobacillus</taxon>
    </lineage>
</organism>
<dbReference type="PANTHER" id="PTHR43630">
    <property type="entry name" value="POLY-BETA-1,6-N-ACETYL-D-GLUCOSAMINE SYNTHASE"/>
    <property type="match status" value="1"/>
</dbReference>
<dbReference type="InterPro" id="IPR001173">
    <property type="entry name" value="Glyco_trans_2-like"/>
</dbReference>
<dbReference type="Gene3D" id="3.90.550.10">
    <property type="entry name" value="Spore Coat Polysaccharide Biosynthesis Protein SpsA, Chain A"/>
    <property type="match status" value="1"/>
</dbReference>
<keyword evidence="3" id="KW-1185">Reference proteome</keyword>
<name>A0A1Z5IMU7_9LACO</name>
<dbReference type="EMBL" id="BCMH01000003">
    <property type="protein sequence ID" value="GAX03090.1"/>
    <property type="molecule type" value="Genomic_DNA"/>
</dbReference>
<gene>
    <name evidence="2" type="ORF">IWT140_00688</name>
</gene>
<dbReference type="AlphaFoldDB" id="A0A1Z5IMU7"/>
<reference evidence="2 3" key="1">
    <citation type="submission" date="2015-11" db="EMBL/GenBank/DDBJ databases">
        <title>Draft genome sequences of new species of the genus Lactobacillus isolated from orchardgrass silage.</title>
        <authorList>
            <person name="Tohno M."/>
            <person name="Tanizawa Y."/>
            <person name="Arita M."/>
        </authorList>
    </citation>
    <scope>NUCLEOTIDE SEQUENCE [LARGE SCALE GENOMIC DNA]</scope>
    <source>
        <strain evidence="2 3">IWT140</strain>
    </source>
</reference>
<evidence type="ECO:0000313" key="2">
    <source>
        <dbReference type="EMBL" id="GAX03090.1"/>
    </source>
</evidence>